<gene>
    <name evidence="2" type="ORF">BB561_004055</name>
</gene>
<dbReference type="Pfam" id="PF22669">
    <property type="entry name" value="Exo_endo_phos2"/>
    <property type="match status" value="1"/>
</dbReference>
<keyword evidence="3" id="KW-1185">Reference proteome</keyword>
<dbReference type="InterPro" id="IPR046985">
    <property type="entry name" value="IP5"/>
</dbReference>
<feature type="domain" description="Inositol polyphosphate-related phosphatase" evidence="1">
    <location>
        <begin position="205"/>
        <end position="541"/>
    </location>
</feature>
<dbReference type="GO" id="GO:0004439">
    <property type="term" value="F:phosphatidylinositol-4,5-bisphosphate 5-phosphatase activity"/>
    <property type="evidence" value="ECO:0007669"/>
    <property type="project" value="TreeGrafter"/>
</dbReference>
<dbReference type="STRING" id="133385.A0A2T9YI79"/>
<protein>
    <recommendedName>
        <fullName evidence="1">Inositol polyphosphate-related phosphatase domain-containing protein</fullName>
    </recommendedName>
</protein>
<reference evidence="2 3" key="1">
    <citation type="journal article" date="2018" name="MBio">
        <title>Comparative Genomics Reveals the Core Gene Toolbox for the Fungus-Insect Symbiosis.</title>
        <authorList>
            <person name="Wang Y."/>
            <person name="Stata M."/>
            <person name="Wang W."/>
            <person name="Stajich J.E."/>
            <person name="White M.M."/>
            <person name="Moncalvo J.M."/>
        </authorList>
    </citation>
    <scope>NUCLEOTIDE SEQUENCE [LARGE SCALE GENOMIC DNA]</scope>
    <source>
        <strain evidence="2 3">SWE-8-4</strain>
    </source>
</reference>
<organism evidence="2 3">
    <name type="scientific">Smittium simulii</name>
    <dbReference type="NCBI Taxonomy" id="133385"/>
    <lineage>
        <taxon>Eukaryota</taxon>
        <taxon>Fungi</taxon>
        <taxon>Fungi incertae sedis</taxon>
        <taxon>Zoopagomycota</taxon>
        <taxon>Kickxellomycotina</taxon>
        <taxon>Harpellomycetes</taxon>
        <taxon>Harpellales</taxon>
        <taxon>Legeriomycetaceae</taxon>
        <taxon>Smittium</taxon>
    </lineage>
</organism>
<evidence type="ECO:0000313" key="3">
    <source>
        <dbReference type="Proteomes" id="UP000245383"/>
    </source>
</evidence>
<proteinExistence type="predicted"/>
<dbReference type="PANTHER" id="PTHR11200:SF300">
    <property type="entry name" value="TYPE II INOSITOL 1,4,5-TRISPHOSPHATE 5-PHOSPHATASE"/>
    <property type="match status" value="1"/>
</dbReference>
<dbReference type="AlphaFoldDB" id="A0A2T9YI79"/>
<accession>A0A2T9YI79</accession>
<dbReference type="Gene3D" id="3.60.10.10">
    <property type="entry name" value="Endonuclease/exonuclease/phosphatase"/>
    <property type="match status" value="1"/>
</dbReference>
<dbReference type="OrthoDB" id="7862313at2759"/>
<dbReference type="InterPro" id="IPR000300">
    <property type="entry name" value="IPPc"/>
</dbReference>
<dbReference type="InterPro" id="IPR036691">
    <property type="entry name" value="Endo/exonu/phosph_ase_sf"/>
</dbReference>
<comment type="caution">
    <text evidence="2">The sequence shown here is derived from an EMBL/GenBank/DDBJ whole genome shotgun (WGS) entry which is preliminary data.</text>
</comment>
<dbReference type="SMART" id="SM00128">
    <property type="entry name" value="IPPc"/>
    <property type="match status" value="1"/>
</dbReference>
<evidence type="ECO:0000313" key="2">
    <source>
        <dbReference type="EMBL" id="PVU92058.1"/>
    </source>
</evidence>
<dbReference type="Proteomes" id="UP000245383">
    <property type="component" value="Unassembled WGS sequence"/>
</dbReference>
<sequence>MPNNSEETDVLSHILRPSETCIKFYSGFQIINELTETEAYFAFISEPAPRISPVALFSIAKTTHTPKINNIIKIDSSLTILPKTNSEAFNNGIELAVVQNQTRKYITLKNNSKEINISFELEQDLLSFRKFVESLVLTSTKPCFTFFENNLSSWLFFYFEHNDFNEDNNLISSSPNTSKHKNNITTKNWIKQRLIMRKHEYIDLNDLKIMFFTWNVNGIDPQPPRRDHSHFDDQGNIIEQQITNYCYFCHLLKFEPDVLVYGFQELDLSPASFIYADSSKEPIWATTIENLLEKTKSNYKRVETKRLVGIFILIFCKEEVFDRISEVWTSSIGVGALGSMGNKGAVAIRIKFDETFYTFINSHLSHDDAMLDKRNFQFHEIFKRLEFENVSASTDSEENSVSSIISVFDSDLIFWFGDLNYRVDYEADKIHDLIKTKKYDLLLENDQLKTSIRYGFAFKNFEEAPIEFPPTYKYKNDTDEYNDLRSPAWTDRILWLTNNSFPYEYEPPYVVNLSYNTDISYYISDHKPVSAAFQVKTKVMNKDKYKDSMSMILKELDLLENDMKPTIELNIGEVKFGSVKYATKYTQSIELYNPGML</sequence>
<dbReference type="PANTHER" id="PTHR11200">
    <property type="entry name" value="INOSITOL 5-PHOSPHATASE"/>
    <property type="match status" value="1"/>
</dbReference>
<name>A0A2T9YI79_9FUNG</name>
<dbReference type="EMBL" id="MBFR01000176">
    <property type="protein sequence ID" value="PVU92058.1"/>
    <property type="molecule type" value="Genomic_DNA"/>
</dbReference>
<evidence type="ECO:0000259" key="1">
    <source>
        <dbReference type="SMART" id="SM00128"/>
    </source>
</evidence>
<dbReference type="GO" id="GO:0046856">
    <property type="term" value="P:phosphatidylinositol dephosphorylation"/>
    <property type="evidence" value="ECO:0007669"/>
    <property type="project" value="InterPro"/>
</dbReference>
<dbReference type="SUPFAM" id="SSF56219">
    <property type="entry name" value="DNase I-like"/>
    <property type="match status" value="1"/>
</dbReference>